<evidence type="ECO:0000256" key="11">
    <source>
        <dbReference type="ARBA" id="ARBA00022989"/>
    </source>
</evidence>
<dbReference type="GO" id="GO:0004222">
    <property type="term" value="F:metalloendopeptidase activity"/>
    <property type="evidence" value="ECO:0007669"/>
    <property type="project" value="InterPro"/>
</dbReference>
<dbReference type="GO" id="GO:0005524">
    <property type="term" value="F:ATP binding"/>
    <property type="evidence" value="ECO:0007669"/>
    <property type="project" value="UniProtKB-UniRule"/>
</dbReference>
<evidence type="ECO:0000256" key="7">
    <source>
        <dbReference type="ARBA" id="ARBA00022741"/>
    </source>
</evidence>
<keyword evidence="6 15" id="KW-0479">Metal-binding</keyword>
<evidence type="ECO:0000259" key="18">
    <source>
        <dbReference type="SMART" id="SM00382"/>
    </source>
</evidence>
<dbReference type="EMBL" id="LR134476">
    <property type="protein sequence ID" value="VEI12963.1"/>
    <property type="molecule type" value="Genomic_DNA"/>
</dbReference>
<dbReference type="PANTHER" id="PTHR23076">
    <property type="entry name" value="METALLOPROTEASE M41 FTSH"/>
    <property type="match status" value="1"/>
</dbReference>
<keyword evidence="4 15" id="KW-0645">Protease</keyword>
<comment type="subcellular location">
    <subcellularLocation>
        <location evidence="15">Cell membrane</location>
        <topology evidence="15">Multi-pass membrane protein</topology>
        <orientation evidence="15">Cytoplasmic side</orientation>
    </subcellularLocation>
    <subcellularLocation>
        <location evidence="1">Membrane</location>
    </subcellularLocation>
</comment>
<dbReference type="SUPFAM" id="SSF140990">
    <property type="entry name" value="FtsH protease domain-like"/>
    <property type="match status" value="1"/>
</dbReference>
<dbReference type="PANTHER" id="PTHR23076:SF97">
    <property type="entry name" value="ATP-DEPENDENT ZINC METALLOPROTEASE YME1L1"/>
    <property type="match status" value="1"/>
</dbReference>
<dbReference type="GO" id="GO:0016887">
    <property type="term" value="F:ATP hydrolysis activity"/>
    <property type="evidence" value="ECO:0007669"/>
    <property type="project" value="UniProtKB-UniRule"/>
</dbReference>
<evidence type="ECO:0000256" key="3">
    <source>
        <dbReference type="ARBA" id="ARBA00022475"/>
    </source>
</evidence>
<dbReference type="GO" id="GO:0004176">
    <property type="term" value="F:ATP-dependent peptidase activity"/>
    <property type="evidence" value="ECO:0007669"/>
    <property type="project" value="InterPro"/>
</dbReference>
<evidence type="ECO:0000256" key="5">
    <source>
        <dbReference type="ARBA" id="ARBA00022692"/>
    </source>
</evidence>
<feature type="region of interest" description="Disordered" evidence="17">
    <location>
        <begin position="1"/>
        <end position="33"/>
    </location>
</feature>
<comment type="similarity">
    <text evidence="14 15">In the central section; belongs to the AAA ATPase family.</text>
</comment>
<dbReference type="InterPro" id="IPR003959">
    <property type="entry name" value="ATPase_AAA_core"/>
</dbReference>
<evidence type="ECO:0000256" key="9">
    <source>
        <dbReference type="ARBA" id="ARBA00022833"/>
    </source>
</evidence>
<dbReference type="InterPro" id="IPR037219">
    <property type="entry name" value="Peptidase_M41-like"/>
</dbReference>
<dbReference type="GO" id="GO:0008270">
    <property type="term" value="F:zinc ion binding"/>
    <property type="evidence" value="ECO:0007669"/>
    <property type="project" value="UniProtKB-UniRule"/>
</dbReference>
<keyword evidence="10 15" id="KW-0067">ATP-binding</keyword>
<keyword evidence="3 15" id="KW-1003">Cell membrane</keyword>
<dbReference type="Pfam" id="PF00004">
    <property type="entry name" value="AAA"/>
    <property type="match status" value="1"/>
</dbReference>
<keyword evidence="11 15" id="KW-1133">Transmembrane helix</keyword>
<evidence type="ECO:0000256" key="6">
    <source>
        <dbReference type="ARBA" id="ARBA00022723"/>
    </source>
</evidence>
<evidence type="ECO:0000256" key="13">
    <source>
        <dbReference type="ARBA" id="ARBA00023136"/>
    </source>
</evidence>
<dbReference type="InterPro" id="IPR011546">
    <property type="entry name" value="Pept_M41_FtsH_extracell"/>
</dbReference>
<organism evidence="19 20">
    <name type="scientific">Trueperella bialowiezensis</name>
    <dbReference type="NCBI Taxonomy" id="312285"/>
    <lineage>
        <taxon>Bacteria</taxon>
        <taxon>Bacillati</taxon>
        <taxon>Actinomycetota</taxon>
        <taxon>Actinomycetes</taxon>
        <taxon>Actinomycetales</taxon>
        <taxon>Actinomycetaceae</taxon>
        <taxon>Trueperella</taxon>
    </lineage>
</organism>
<dbReference type="GO" id="GO:0005886">
    <property type="term" value="C:plasma membrane"/>
    <property type="evidence" value="ECO:0007669"/>
    <property type="project" value="UniProtKB-SubCell"/>
</dbReference>
<dbReference type="Proteomes" id="UP000269542">
    <property type="component" value="Chromosome"/>
</dbReference>
<proteinExistence type="inferred from homology"/>
<dbReference type="FunFam" id="3.40.50.300:FF:000001">
    <property type="entry name" value="ATP-dependent zinc metalloprotease FtsH"/>
    <property type="match status" value="1"/>
</dbReference>
<feature type="compositionally biased region" description="Basic and acidic residues" evidence="17">
    <location>
        <begin position="1"/>
        <end position="13"/>
    </location>
</feature>
<evidence type="ECO:0000256" key="16">
    <source>
        <dbReference type="RuleBase" id="RU003651"/>
    </source>
</evidence>
<feature type="domain" description="AAA+ ATPase" evidence="18">
    <location>
        <begin position="232"/>
        <end position="372"/>
    </location>
</feature>
<feature type="binding site" evidence="15">
    <location>
        <begin position="240"/>
        <end position="247"/>
    </location>
    <ligand>
        <name>ATP</name>
        <dbReference type="ChEBI" id="CHEBI:30616"/>
    </ligand>
</feature>
<dbReference type="Pfam" id="PF01434">
    <property type="entry name" value="Peptidase_M41"/>
    <property type="match status" value="1"/>
</dbReference>
<dbReference type="SMART" id="SM00382">
    <property type="entry name" value="AAA"/>
    <property type="match status" value="1"/>
</dbReference>
<dbReference type="InterPro" id="IPR003593">
    <property type="entry name" value="AAA+_ATPase"/>
</dbReference>
<dbReference type="Gene3D" id="3.30.720.210">
    <property type="match status" value="1"/>
</dbReference>
<keyword evidence="13 15" id="KW-0472">Membrane</keyword>
<comment type="subunit">
    <text evidence="15">Homohexamer.</text>
</comment>
<dbReference type="FunFam" id="1.20.58.760:FF:000001">
    <property type="entry name" value="ATP-dependent zinc metalloprotease FtsH"/>
    <property type="match status" value="1"/>
</dbReference>
<dbReference type="GO" id="GO:0030163">
    <property type="term" value="P:protein catabolic process"/>
    <property type="evidence" value="ECO:0007669"/>
    <property type="project" value="UniProtKB-UniRule"/>
</dbReference>
<keyword evidence="5 15" id="KW-0812">Transmembrane</keyword>
<evidence type="ECO:0000256" key="1">
    <source>
        <dbReference type="ARBA" id="ARBA00004370"/>
    </source>
</evidence>
<feature type="binding site" evidence="15">
    <location>
        <position position="462"/>
    </location>
    <ligand>
        <name>Zn(2+)</name>
        <dbReference type="ChEBI" id="CHEBI:29105"/>
        <note>catalytic</note>
    </ligand>
</feature>
<feature type="binding site" evidence="15">
    <location>
        <position position="538"/>
    </location>
    <ligand>
        <name>Zn(2+)</name>
        <dbReference type="ChEBI" id="CHEBI:29105"/>
        <note>catalytic</note>
    </ligand>
</feature>
<keyword evidence="20" id="KW-1185">Reference proteome</keyword>
<accession>A0A3S4VSU8</accession>
<sequence length="646" mass="69825">MEDKKEEAPKPWRVEGLSAGDGRKIASGSAGTSGGRPWWQVLLVMMAVWGAFFALFSIQDISTQPVSLSYTDFKEQVENSNVAEVYSRGDSIEGKLKEPVAHPDNSKVKFQSFTTERPTFADDDLLAELESSGADVRATPLVQQRGFLGNFLLAFGPLIIFMLFWWWMSRRALKNAGGMGMFGAGKKKFAAAEPTRVTFDDVAGIDEVENEVAEVVDFLKNPDKYAKLGAKPPRGVLLTGEPGTGKTLLARATAGEAEVPFFSASASEFIEMVVGVGAQRVRQLFEEARKVAPSIIFIDEIDTIGRARGGANSIGGHDEREQTLNQILTEMDGFDGSEGVVVMAATNRADVLDPALTRPGRFDRTIQVHAPDADGREQILKVHVRNVPLADDVDLHAVAAVTPGMTGAALANLVNEAAIGAAKREADAVSQRDLMEALEKVQMGPARDVLIDPDELRKTAYHEAGHALLGMLREGADPVRKISIIPRGRALGVTVSTPEKDRYGFDEHYLRGRIIGALGGWAAEKTVYGVTTSGVDNDLEQVTKIARTMVGRWGMSEKVGAMSVLQQDVDPRQLGISEQTLKDVDDEARRIIAECQAEALQTLEDNRDKLDAIVDALMEHETLDEAQAYAAAGLPAPSAKAASVQG</sequence>
<evidence type="ECO:0000313" key="20">
    <source>
        <dbReference type="Proteomes" id="UP000269542"/>
    </source>
</evidence>
<dbReference type="InterPro" id="IPR027417">
    <property type="entry name" value="P-loop_NTPase"/>
</dbReference>
<evidence type="ECO:0000256" key="10">
    <source>
        <dbReference type="ARBA" id="ARBA00022840"/>
    </source>
</evidence>
<keyword evidence="7 15" id="KW-0547">Nucleotide-binding</keyword>
<dbReference type="FunFam" id="1.10.8.60:FF:000001">
    <property type="entry name" value="ATP-dependent zinc metalloprotease FtsH"/>
    <property type="match status" value="1"/>
</dbReference>
<dbReference type="InterPro" id="IPR003960">
    <property type="entry name" value="ATPase_AAA_CS"/>
</dbReference>
<evidence type="ECO:0000313" key="19">
    <source>
        <dbReference type="EMBL" id="VEI12963.1"/>
    </source>
</evidence>
<evidence type="ECO:0000256" key="2">
    <source>
        <dbReference type="ARBA" id="ARBA00010044"/>
    </source>
</evidence>
<feature type="active site" evidence="15">
    <location>
        <position position="463"/>
    </location>
</feature>
<dbReference type="RefSeq" id="WP_126416127.1">
    <property type="nucleotide sequence ID" value="NZ_LR134476.1"/>
</dbReference>
<dbReference type="SUPFAM" id="SSF52540">
    <property type="entry name" value="P-loop containing nucleoside triphosphate hydrolases"/>
    <property type="match status" value="1"/>
</dbReference>
<evidence type="ECO:0000256" key="14">
    <source>
        <dbReference type="ARBA" id="ARBA00061570"/>
    </source>
</evidence>
<evidence type="ECO:0000256" key="4">
    <source>
        <dbReference type="ARBA" id="ARBA00022670"/>
    </source>
</evidence>
<dbReference type="KEGG" id="tbw:NCTC13354_00661"/>
<dbReference type="GO" id="GO:0006508">
    <property type="term" value="P:proteolysis"/>
    <property type="evidence" value="ECO:0007669"/>
    <property type="project" value="UniProtKB-KW"/>
</dbReference>
<keyword evidence="9 15" id="KW-0862">Zinc</keyword>
<comment type="similarity">
    <text evidence="16">Belongs to the AAA ATPase family.</text>
</comment>
<protein>
    <recommendedName>
        <fullName evidence="15">ATP-dependent zinc metalloprotease FtsH</fullName>
        <ecNumber evidence="15">3.4.24.-</ecNumber>
    </recommendedName>
</protein>
<dbReference type="InterPro" id="IPR000642">
    <property type="entry name" value="Peptidase_M41"/>
</dbReference>
<dbReference type="Gene3D" id="3.40.50.300">
    <property type="entry name" value="P-loop containing nucleotide triphosphate hydrolases"/>
    <property type="match status" value="1"/>
</dbReference>
<dbReference type="EC" id="3.4.24.-" evidence="15"/>
<evidence type="ECO:0000256" key="15">
    <source>
        <dbReference type="HAMAP-Rule" id="MF_01458"/>
    </source>
</evidence>
<keyword evidence="8 15" id="KW-0378">Hydrolase</keyword>
<dbReference type="Gene3D" id="1.10.8.60">
    <property type="match status" value="1"/>
</dbReference>
<feature type="transmembrane region" description="Helical" evidence="15">
    <location>
        <begin position="147"/>
        <end position="168"/>
    </location>
</feature>
<dbReference type="InterPro" id="IPR041569">
    <property type="entry name" value="AAA_lid_3"/>
</dbReference>
<dbReference type="InterPro" id="IPR005936">
    <property type="entry name" value="FtsH"/>
</dbReference>
<dbReference type="CDD" id="cd19501">
    <property type="entry name" value="RecA-like_FtsH"/>
    <property type="match status" value="1"/>
</dbReference>
<feature type="transmembrane region" description="Helical" evidence="15">
    <location>
        <begin position="38"/>
        <end position="58"/>
    </location>
</feature>
<gene>
    <name evidence="19" type="primary">ftsH_1</name>
    <name evidence="15" type="synonym">ftsH</name>
    <name evidence="19" type="ORF">NCTC13354_00661</name>
</gene>
<comment type="similarity">
    <text evidence="2 15">In the C-terminal section; belongs to the peptidase M41 family.</text>
</comment>
<comment type="function">
    <text evidence="15">Acts as a processive, ATP-dependent zinc metallopeptidase for both cytoplasmic and membrane proteins. Plays a role in the quality control of integral membrane proteins.</text>
</comment>
<evidence type="ECO:0000256" key="8">
    <source>
        <dbReference type="ARBA" id="ARBA00022801"/>
    </source>
</evidence>
<dbReference type="Pfam" id="PF06480">
    <property type="entry name" value="FtsH_ext"/>
    <property type="match status" value="1"/>
</dbReference>
<evidence type="ECO:0000256" key="17">
    <source>
        <dbReference type="SAM" id="MobiDB-lite"/>
    </source>
</evidence>
<dbReference type="OrthoDB" id="9809379at2"/>
<dbReference type="Gene3D" id="1.20.58.760">
    <property type="entry name" value="Peptidase M41"/>
    <property type="match status" value="1"/>
</dbReference>
<reference evidence="19 20" key="1">
    <citation type="submission" date="2018-12" db="EMBL/GenBank/DDBJ databases">
        <authorList>
            <consortium name="Pathogen Informatics"/>
        </authorList>
    </citation>
    <scope>NUCLEOTIDE SEQUENCE [LARGE SCALE GENOMIC DNA]</scope>
    <source>
        <strain evidence="19 20">NCTC13354</strain>
    </source>
</reference>
<name>A0A3S4VSU8_9ACTO</name>
<dbReference type="PROSITE" id="PS00674">
    <property type="entry name" value="AAA"/>
    <property type="match status" value="1"/>
</dbReference>
<comment type="cofactor">
    <cofactor evidence="15">
        <name>Zn(2+)</name>
        <dbReference type="ChEBI" id="CHEBI:29105"/>
    </cofactor>
    <text evidence="15">Binds 1 zinc ion per subunit.</text>
</comment>
<feature type="binding site" evidence="15">
    <location>
        <position position="466"/>
    </location>
    <ligand>
        <name>Zn(2+)</name>
        <dbReference type="ChEBI" id="CHEBI:29105"/>
        <note>catalytic</note>
    </ligand>
</feature>
<dbReference type="NCBIfam" id="TIGR01241">
    <property type="entry name" value="FtsH_fam"/>
    <property type="match status" value="1"/>
</dbReference>
<dbReference type="HAMAP" id="MF_01458">
    <property type="entry name" value="FtsH"/>
    <property type="match status" value="1"/>
</dbReference>
<dbReference type="Pfam" id="PF17862">
    <property type="entry name" value="AAA_lid_3"/>
    <property type="match status" value="1"/>
</dbReference>
<dbReference type="AlphaFoldDB" id="A0A3S4VSU8"/>
<keyword evidence="12 15" id="KW-0482">Metalloprotease</keyword>
<evidence type="ECO:0000256" key="12">
    <source>
        <dbReference type="ARBA" id="ARBA00023049"/>
    </source>
</evidence>